<dbReference type="SUPFAM" id="SSF50129">
    <property type="entry name" value="GroES-like"/>
    <property type="match status" value="1"/>
</dbReference>
<dbReference type="AlphaFoldDB" id="A0A0D8BND3"/>
<dbReference type="GO" id="GO:0070402">
    <property type="term" value="F:NADPH binding"/>
    <property type="evidence" value="ECO:0007669"/>
    <property type="project" value="TreeGrafter"/>
</dbReference>
<feature type="domain" description="Enoyl reductase (ER)" evidence="3">
    <location>
        <begin position="10"/>
        <end position="324"/>
    </location>
</feature>
<sequence>MYAVRLHEFGPAGNLRYEQVDDPVPAAGQVRVAVAAAGVHLVDTILRQGSAGGPFQRPELPTIPGREVAGTVDAVGPGVDEGWLGRRVVAHLGLTGQGYAQLAVREVDSIHPIPPGLDAPAAVAMIGTGRTTIGILDVAELTAEDVVLITAAAGGIGSLLVQAARGVGATAVAIAGGAAKVAAARRLGADIAVDYTLPDWPDAVRAALDGRTVTVTLDGVGGAAGRAALELIGPAGRYYTFGWSAGSPTAITTEDVTERGLLVASVLGPRMFRRPGGLAALEEAALAAAAAGTLVPAVQTFPLAEAAAAHAALETRATTGKVVLIP</sequence>
<protein>
    <submittedName>
        <fullName evidence="4">Zn-dependent oxidoreductase, NADPH:quinone reductase</fullName>
        <ecNumber evidence="4">1.6.5.5</ecNumber>
    </submittedName>
</protein>
<dbReference type="GO" id="GO:0035925">
    <property type="term" value="F:mRNA 3'-UTR AU-rich region binding"/>
    <property type="evidence" value="ECO:0007669"/>
    <property type="project" value="TreeGrafter"/>
</dbReference>
<keyword evidence="5" id="KW-1185">Reference proteome</keyword>
<dbReference type="OrthoDB" id="9797931at2"/>
<dbReference type="InterPro" id="IPR011032">
    <property type="entry name" value="GroES-like_sf"/>
</dbReference>
<dbReference type="PANTHER" id="PTHR48106">
    <property type="entry name" value="QUINONE OXIDOREDUCTASE PIG3-RELATED"/>
    <property type="match status" value="1"/>
</dbReference>
<organism evidence="4 5">
    <name type="scientific">Frankia torreyi</name>
    <dbReference type="NCBI Taxonomy" id="1856"/>
    <lineage>
        <taxon>Bacteria</taxon>
        <taxon>Bacillati</taxon>
        <taxon>Actinomycetota</taxon>
        <taxon>Actinomycetes</taxon>
        <taxon>Frankiales</taxon>
        <taxon>Frankiaceae</taxon>
        <taxon>Frankia</taxon>
    </lineage>
</organism>
<evidence type="ECO:0000259" key="3">
    <source>
        <dbReference type="SMART" id="SM00829"/>
    </source>
</evidence>
<proteinExistence type="predicted"/>
<dbReference type="Pfam" id="PF13602">
    <property type="entry name" value="ADH_zinc_N_2"/>
    <property type="match status" value="1"/>
</dbReference>
<comment type="caution">
    <text evidence="4">The sequence shown here is derived from an EMBL/GenBank/DDBJ whole genome shotgun (WGS) entry which is preliminary data.</text>
</comment>
<dbReference type="GO" id="GO:0003960">
    <property type="term" value="F:quinone reductase (NADPH) activity"/>
    <property type="evidence" value="ECO:0007669"/>
    <property type="project" value="UniProtKB-EC"/>
</dbReference>
<dbReference type="PATRIC" id="fig|1502723.3.peg.2131"/>
<gene>
    <name evidence="4" type="ORF">FF36_00532</name>
</gene>
<keyword evidence="2 4" id="KW-0560">Oxidoreductase</keyword>
<name>A0A0D8BND3_9ACTN</name>
<reference evidence="4 5" key="2">
    <citation type="journal article" date="2016" name="Genome Announc.">
        <title>Permanent Draft Genome Sequences for Two Variants of Frankia sp. Strain CpI1, the First Frankia Strain Isolated from Root Nodules of Comptonia peregrina.</title>
        <authorList>
            <person name="Oshone R."/>
            <person name="Hurst S.G.IV."/>
            <person name="Abebe-Akele F."/>
            <person name="Simpson S."/>
            <person name="Morris K."/>
            <person name="Thomas W.K."/>
            <person name="Tisa L.S."/>
        </authorList>
    </citation>
    <scope>NUCLEOTIDE SEQUENCE [LARGE SCALE GENOMIC DNA]</scope>
    <source>
        <strain evidence="5">CpI1-S</strain>
    </source>
</reference>
<dbReference type="PANTHER" id="PTHR48106:SF13">
    <property type="entry name" value="QUINONE OXIDOREDUCTASE-RELATED"/>
    <property type="match status" value="1"/>
</dbReference>
<dbReference type="InterPro" id="IPR036291">
    <property type="entry name" value="NAD(P)-bd_dom_sf"/>
</dbReference>
<dbReference type="InterPro" id="IPR013154">
    <property type="entry name" value="ADH-like_N"/>
</dbReference>
<dbReference type="SMART" id="SM00829">
    <property type="entry name" value="PKS_ER"/>
    <property type="match status" value="1"/>
</dbReference>
<dbReference type="CDD" id="cd08244">
    <property type="entry name" value="MDR_enoyl_red"/>
    <property type="match status" value="1"/>
</dbReference>
<evidence type="ECO:0000256" key="1">
    <source>
        <dbReference type="ARBA" id="ARBA00022857"/>
    </source>
</evidence>
<dbReference type="Gene3D" id="3.40.50.720">
    <property type="entry name" value="NAD(P)-binding Rossmann-like Domain"/>
    <property type="match status" value="1"/>
</dbReference>
<reference evidence="5" key="1">
    <citation type="submission" date="2015-02" db="EMBL/GenBank/DDBJ databases">
        <title>Draft Genome of Frankia sp. CpI1-S.</title>
        <authorList>
            <person name="Oshone R.T."/>
            <person name="Ngom M."/>
            <person name="Ghodhbane-Gtari F."/>
            <person name="Gtari M."/>
            <person name="Morris K."/>
            <person name="Thomas K."/>
            <person name="Sen A."/>
            <person name="Tisa L.S."/>
        </authorList>
    </citation>
    <scope>NUCLEOTIDE SEQUENCE [LARGE SCALE GENOMIC DNA]</scope>
    <source>
        <strain evidence="5">CpI1-S</strain>
    </source>
</reference>
<dbReference type="RefSeq" id="WP_044883347.1">
    <property type="nucleotide sequence ID" value="NZ_JYFN01000003.1"/>
</dbReference>
<accession>A0A0D8BND3</accession>
<dbReference type="EC" id="1.6.5.5" evidence="4"/>
<dbReference type="InterPro" id="IPR020843">
    <property type="entry name" value="ER"/>
</dbReference>
<dbReference type="Gene3D" id="3.90.180.10">
    <property type="entry name" value="Medium-chain alcohol dehydrogenases, catalytic domain"/>
    <property type="match status" value="1"/>
</dbReference>
<dbReference type="GO" id="GO:0005829">
    <property type="term" value="C:cytosol"/>
    <property type="evidence" value="ECO:0007669"/>
    <property type="project" value="TreeGrafter"/>
</dbReference>
<evidence type="ECO:0000313" key="4">
    <source>
        <dbReference type="EMBL" id="KJE24922.1"/>
    </source>
</evidence>
<keyword evidence="1" id="KW-0521">NADP</keyword>
<evidence type="ECO:0000256" key="2">
    <source>
        <dbReference type="ARBA" id="ARBA00023002"/>
    </source>
</evidence>
<dbReference type="Proteomes" id="UP000032545">
    <property type="component" value="Unassembled WGS sequence"/>
</dbReference>
<dbReference type="EMBL" id="JYFN01000003">
    <property type="protein sequence ID" value="KJE24922.1"/>
    <property type="molecule type" value="Genomic_DNA"/>
</dbReference>
<evidence type="ECO:0000313" key="5">
    <source>
        <dbReference type="Proteomes" id="UP000032545"/>
    </source>
</evidence>
<dbReference type="Pfam" id="PF08240">
    <property type="entry name" value="ADH_N"/>
    <property type="match status" value="1"/>
</dbReference>
<dbReference type="SUPFAM" id="SSF51735">
    <property type="entry name" value="NAD(P)-binding Rossmann-fold domains"/>
    <property type="match status" value="1"/>
</dbReference>